<accession>A0A916ZAF3</accession>
<organism evidence="1 2">
    <name type="scientific">Paenibacillus nasutitermitis</name>
    <dbReference type="NCBI Taxonomy" id="1652958"/>
    <lineage>
        <taxon>Bacteria</taxon>
        <taxon>Bacillati</taxon>
        <taxon>Bacillota</taxon>
        <taxon>Bacilli</taxon>
        <taxon>Bacillales</taxon>
        <taxon>Paenibacillaceae</taxon>
        <taxon>Paenibacillus</taxon>
    </lineage>
</organism>
<protein>
    <submittedName>
        <fullName evidence="1">Uncharacterized protein</fullName>
    </submittedName>
</protein>
<evidence type="ECO:0000313" key="1">
    <source>
        <dbReference type="EMBL" id="GGD84184.1"/>
    </source>
</evidence>
<gene>
    <name evidence="1" type="ORF">GCM10010911_48070</name>
</gene>
<sequence length="52" mass="5667">MAALRFVIELYCPVRSLSNPTTIFSPMLVGNHSANALVIPHWMACHVGIASE</sequence>
<evidence type="ECO:0000313" key="2">
    <source>
        <dbReference type="Proteomes" id="UP000612456"/>
    </source>
</evidence>
<keyword evidence="2" id="KW-1185">Reference proteome</keyword>
<dbReference type="Proteomes" id="UP000612456">
    <property type="component" value="Unassembled WGS sequence"/>
</dbReference>
<proteinExistence type="predicted"/>
<dbReference type="EMBL" id="BMHP01000003">
    <property type="protein sequence ID" value="GGD84184.1"/>
    <property type="molecule type" value="Genomic_DNA"/>
</dbReference>
<comment type="caution">
    <text evidence="1">The sequence shown here is derived from an EMBL/GenBank/DDBJ whole genome shotgun (WGS) entry which is preliminary data.</text>
</comment>
<dbReference type="AlphaFoldDB" id="A0A916ZAF3"/>
<reference evidence="1" key="2">
    <citation type="submission" date="2020-09" db="EMBL/GenBank/DDBJ databases">
        <authorList>
            <person name="Sun Q."/>
            <person name="Zhou Y."/>
        </authorList>
    </citation>
    <scope>NUCLEOTIDE SEQUENCE</scope>
    <source>
        <strain evidence="1">CGMCC 1.15178</strain>
    </source>
</reference>
<reference evidence="1" key="1">
    <citation type="journal article" date="2014" name="Int. J. Syst. Evol. Microbiol.">
        <title>Complete genome sequence of Corynebacterium casei LMG S-19264T (=DSM 44701T), isolated from a smear-ripened cheese.</title>
        <authorList>
            <consortium name="US DOE Joint Genome Institute (JGI-PGF)"/>
            <person name="Walter F."/>
            <person name="Albersmeier A."/>
            <person name="Kalinowski J."/>
            <person name="Ruckert C."/>
        </authorList>
    </citation>
    <scope>NUCLEOTIDE SEQUENCE</scope>
    <source>
        <strain evidence="1">CGMCC 1.15178</strain>
    </source>
</reference>
<name>A0A916ZAF3_9BACL</name>